<dbReference type="GO" id="GO:0016405">
    <property type="term" value="F:CoA-ligase activity"/>
    <property type="evidence" value="ECO:0007669"/>
    <property type="project" value="TreeGrafter"/>
</dbReference>
<dbReference type="InterPro" id="IPR045851">
    <property type="entry name" value="AMP-bd_C_sf"/>
</dbReference>
<dbReference type="CDD" id="cd05911">
    <property type="entry name" value="Firefly_Luc_like"/>
    <property type="match status" value="1"/>
</dbReference>
<dbReference type="Pfam" id="PF00501">
    <property type="entry name" value="AMP-binding"/>
    <property type="match status" value="1"/>
</dbReference>
<dbReference type="Pfam" id="PF13193">
    <property type="entry name" value="AMP-binding_C"/>
    <property type="match status" value="1"/>
</dbReference>
<feature type="domain" description="AMP-binding enzyme C-terminal" evidence="4">
    <location>
        <begin position="459"/>
        <end position="547"/>
    </location>
</feature>
<proteinExistence type="inferred from homology"/>
<evidence type="ECO:0000256" key="1">
    <source>
        <dbReference type="ARBA" id="ARBA00006432"/>
    </source>
</evidence>
<dbReference type="PROSITE" id="PS00455">
    <property type="entry name" value="AMP_BINDING"/>
    <property type="match status" value="1"/>
</dbReference>
<dbReference type="EMBL" id="LT671821">
    <property type="protein sequence ID" value="SHO75725.1"/>
    <property type="molecule type" value="Genomic_DNA"/>
</dbReference>
<feature type="domain" description="AMP-dependent synthetase/ligase" evidence="3">
    <location>
        <begin position="38"/>
        <end position="409"/>
    </location>
</feature>
<gene>
    <name evidence="5" type="ORF">MSYG_0056</name>
</gene>
<name>A0A1M7ZZV2_MALS4</name>
<dbReference type="InterPro" id="IPR000873">
    <property type="entry name" value="AMP-dep_synth/lig_dom"/>
</dbReference>
<dbReference type="InterPro" id="IPR042099">
    <property type="entry name" value="ANL_N_sf"/>
</dbReference>
<dbReference type="InterPro" id="IPR020845">
    <property type="entry name" value="AMP-binding_CS"/>
</dbReference>
<dbReference type="VEuPathDB" id="FungiDB:MSYG_0056"/>
<dbReference type="STRING" id="1230383.A0A1M7ZZV2"/>
<dbReference type="PANTHER" id="PTHR24096:SF149">
    <property type="entry name" value="AMP-BINDING DOMAIN-CONTAINING PROTEIN-RELATED"/>
    <property type="match status" value="1"/>
</dbReference>
<keyword evidence="2" id="KW-0436">Ligase</keyword>
<evidence type="ECO:0000259" key="3">
    <source>
        <dbReference type="Pfam" id="PF00501"/>
    </source>
</evidence>
<dbReference type="InterPro" id="IPR025110">
    <property type="entry name" value="AMP-bd_C"/>
</dbReference>
<dbReference type="PANTHER" id="PTHR24096">
    <property type="entry name" value="LONG-CHAIN-FATTY-ACID--COA LIGASE"/>
    <property type="match status" value="1"/>
</dbReference>
<keyword evidence="6" id="KW-1185">Reference proteome</keyword>
<dbReference type="Gene3D" id="3.40.50.12780">
    <property type="entry name" value="N-terminal domain of ligase-like"/>
    <property type="match status" value="1"/>
</dbReference>
<dbReference type="Proteomes" id="UP000186303">
    <property type="component" value="Chromosome 1"/>
</dbReference>
<protein>
    <submittedName>
        <fullName evidence="5">Similar to S.cerevisiae protein PCS60 (Oxalyl-CoA synthetase)</fullName>
    </submittedName>
</protein>
<dbReference type="Gene3D" id="3.30.300.30">
    <property type="match status" value="1"/>
</dbReference>
<sequence length="561" mass="61815">MAQIIDCRYSVPPVTIPQTGNLYSWVVSDHAGIDEREVALYRLDGKVTNRRQVQTMAGEIAYFLRHILKLNAGDCVGIISPNSTLYSTLVLGIVRAGCVCATLNPIYSPEELEHPIVDSDLKVIFTHPSILGNVRKAWSMSKRSFKLPNGENPIWLVDDADWVLTQSTGERDFRSVLTSNELPVVSVNSEEDLAFIVYSSGTSGKPKGVMLTHKNMIFGTDTFARVRFGEFGPGHTALAVLPFFHIFGLNFFNLAAFMTGTRIVVLPRFDIDIFCAAVQHFRASMAIVVPPILLALARHPAVSKYDLSTLKVGLCGAAPLGPELCEEVQKRLPGFVISQGYGLSETAPVALRATTDQHRKNLGTAGEVVPHIQIRLVNHDGVDVAHKQGSEGTPGEIWIRGPAVMKGYLNNELATKECITEDGWFKSGDIAIIKNGLFFIVDRMKELIKYKGFQVSPAELEDLLLSHPKIQDCAVVGVYVKEEATELPRAYVTPKPSALDLKSSSQTDQDRLCQEILDWFNPKVANHKKLRGGVVFVAEVPKSASGKILRRVLRDIANKNE</sequence>
<accession>A0A1M7ZZV2</accession>
<evidence type="ECO:0000259" key="4">
    <source>
        <dbReference type="Pfam" id="PF13193"/>
    </source>
</evidence>
<dbReference type="OMA" id="IPINPIY"/>
<dbReference type="AlphaFoldDB" id="A0A1M7ZZV2"/>
<comment type="similarity">
    <text evidence="1">Belongs to the ATP-dependent AMP-binding enzyme family.</text>
</comment>
<evidence type="ECO:0000313" key="6">
    <source>
        <dbReference type="Proteomes" id="UP000186303"/>
    </source>
</evidence>
<reference evidence="6" key="1">
    <citation type="journal article" date="2017" name="Nucleic Acids Res.">
        <title>Proteogenomics produces comprehensive and highly accurate protein-coding gene annotation in a complete genome assembly of Malassezia sympodialis.</title>
        <authorList>
            <person name="Zhu Y."/>
            <person name="Engstroem P.G."/>
            <person name="Tellgren-Roth C."/>
            <person name="Baudo C.D."/>
            <person name="Kennell J.C."/>
            <person name="Sun S."/>
            <person name="Billmyre R.B."/>
            <person name="Schroeder M.S."/>
            <person name="Andersson A."/>
            <person name="Holm T."/>
            <person name="Sigurgeirsson B."/>
            <person name="Wu G."/>
            <person name="Sankaranarayanan S.R."/>
            <person name="Siddharthan R."/>
            <person name="Sanyal K."/>
            <person name="Lundeberg J."/>
            <person name="Nystedt B."/>
            <person name="Boekhout T."/>
            <person name="Dawson T.L. Jr."/>
            <person name="Heitman J."/>
            <person name="Scheynius A."/>
            <person name="Lehtioe J."/>
        </authorList>
    </citation>
    <scope>NUCLEOTIDE SEQUENCE [LARGE SCALE GENOMIC DNA]</scope>
    <source>
        <strain evidence="6">ATCC 42132</strain>
    </source>
</reference>
<organism evidence="5 6">
    <name type="scientific">Malassezia sympodialis (strain ATCC 42132)</name>
    <name type="common">Atopic eczema-associated yeast</name>
    <dbReference type="NCBI Taxonomy" id="1230383"/>
    <lineage>
        <taxon>Eukaryota</taxon>
        <taxon>Fungi</taxon>
        <taxon>Dikarya</taxon>
        <taxon>Basidiomycota</taxon>
        <taxon>Ustilaginomycotina</taxon>
        <taxon>Malasseziomycetes</taxon>
        <taxon>Malasseziales</taxon>
        <taxon>Malasseziaceae</taxon>
        <taxon>Malassezia</taxon>
    </lineage>
</organism>
<evidence type="ECO:0000256" key="2">
    <source>
        <dbReference type="ARBA" id="ARBA00022598"/>
    </source>
</evidence>
<dbReference type="SUPFAM" id="SSF56801">
    <property type="entry name" value="Acetyl-CoA synthetase-like"/>
    <property type="match status" value="1"/>
</dbReference>
<evidence type="ECO:0000313" key="5">
    <source>
        <dbReference type="EMBL" id="SHO75725.1"/>
    </source>
</evidence>
<dbReference type="OrthoDB" id="6509636at2759"/>